<feature type="transmembrane region" description="Helical" evidence="6">
    <location>
        <begin position="6"/>
        <end position="27"/>
    </location>
</feature>
<evidence type="ECO:0000256" key="1">
    <source>
        <dbReference type="ARBA" id="ARBA00004651"/>
    </source>
</evidence>
<comment type="subcellular location">
    <subcellularLocation>
        <location evidence="1">Cell membrane</location>
        <topology evidence="1">Multi-pass membrane protein</topology>
    </subcellularLocation>
</comment>
<feature type="domain" description="PhoU" evidence="7">
    <location>
        <begin position="344"/>
        <end position="429"/>
    </location>
</feature>
<keyword evidence="9" id="KW-1185">Reference proteome</keyword>
<keyword evidence="4 6" id="KW-1133">Transmembrane helix</keyword>
<keyword evidence="2" id="KW-1003">Cell membrane</keyword>
<dbReference type="InterPro" id="IPR003841">
    <property type="entry name" value="Na/Pi_transpt"/>
</dbReference>
<evidence type="ECO:0000256" key="3">
    <source>
        <dbReference type="ARBA" id="ARBA00022692"/>
    </source>
</evidence>
<proteinExistence type="predicted"/>
<dbReference type="EMBL" id="JAPQER010000008">
    <property type="protein sequence ID" value="MCY6485557.1"/>
    <property type="molecule type" value="Genomic_DNA"/>
</dbReference>
<evidence type="ECO:0000256" key="5">
    <source>
        <dbReference type="ARBA" id="ARBA00023136"/>
    </source>
</evidence>
<dbReference type="PANTHER" id="PTHR10010">
    <property type="entry name" value="SOLUTE CARRIER FAMILY 34 SODIUM PHOSPHATE , MEMBER 2-RELATED"/>
    <property type="match status" value="1"/>
</dbReference>
<feature type="transmembrane region" description="Helical" evidence="6">
    <location>
        <begin position="245"/>
        <end position="267"/>
    </location>
</feature>
<evidence type="ECO:0000313" key="9">
    <source>
        <dbReference type="Proteomes" id="UP001078443"/>
    </source>
</evidence>
<feature type="domain" description="PhoU" evidence="7">
    <location>
        <begin position="449"/>
        <end position="533"/>
    </location>
</feature>
<organism evidence="8 9">
    <name type="scientific">Clostridium aestuarii</name>
    <dbReference type="NCBI Taxonomy" id="338193"/>
    <lineage>
        <taxon>Bacteria</taxon>
        <taxon>Bacillati</taxon>
        <taxon>Bacillota</taxon>
        <taxon>Clostridia</taxon>
        <taxon>Eubacteriales</taxon>
        <taxon>Clostridiaceae</taxon>
        <taxon>Clostridium</taxon>
    </lineage>
</organism>
<gene>
    <name evidence="8" type="ORF">OW763_14575</name>
</gene>
<dbReference type="InterPro" id="IPR026022">
    <property type="entry name" value="PhoU_dom"/>
</dbReference>
<dbReference type="Pfam" id="PF02690">
    <property type="entry name" value="Na_Pi_cotrans"/>
    <property type="match status" value="2"/>
</dbReference>
<dbReference type="NCBIfam" id="TIGR00704">
    <property type="entry name" value="NaPi_cotrn_rel"/>
    <property type="match status" value="1"/>
</dbReference>
<evidence type="ECO:0000313" key="8">
    <source>
        <dbReference type="EMBL" id="MCY6485557.1"/>
    </source>
</evidence>
<feature type="transmembrane region" description="Helical" evidence="6">
    <location>
        <begin position="106"/>
        <end position="123"/>
    </location>
</feature>
<dbReference type="RefSeq" id="WP_268041995.1">
    <property type="nucleotide sequence ID" value="NZ_JAPQER010000008.1"/>
</dbReference>
<evidence type="ECO:0000256" key="4">
    <source>
        <dbReference type="ARBA" id="ARBA00022989"/>
    </source>
</evidence>
<dbReference type="NCBIfam" id="NF037997">
    <property type="entry name" value="Na_Pi_symport"/>
    <property type="match status" value="1"/>
</dbReference>
<dbReference type="InterPro" id="IPR004633">
    <property type="entry name" value="NaPi_cotrn-rel/YqeW-like"/>
</dbReference>
<reference evidence="8" key="1">
    <citation type="submission" date="2022-12" db="EMBL/GenBank/DDBJ databases">
        <authorList>
            <person name="Wang J."/>
        </authorList>
    </citation>
    <scope>NUCLEOTIDE SEQUENCE</scope>
    <source>
        <strain evidence="8">HY-45-18</strain>
    </source>
</reference>
<dbReference type="Proteomes" id="UP001078443">
    <property type="component" value="Unassembled WGS sequence"/>
</dbReference>
<dbReference type="InterPro" id="IPR038078">
    <property type="entry name" value="PhoU-like_sf"/>
</dbReference>
<protein>
    <submittedName>
        <fullName evidence="8">Na/Pi cotransporter family protein</fullName>
    </submittedName>
</protein>
<feature type="transmembrane region" description="Helical" evidence="6">
    <location>
        <begin position="135"/>
        <end position="153"/>
    </location>
</feature>
<feature type="transmembrane region" description="Helical" evidence="6">
    <location>
        <begin position="174"/>
        <end position="201"/>
    </location>
</feature>
<evidence type="ECO:0000256" key="6">
    <source>
        <dbReference type="SAM" id="Phobius"/>
    </source>
</evidence>
<dbReference type="PANTHER" id="PTHR10010:SF46">
    <property type="entry name" value="SODIUM-DEPENDENT PHOSPHATE TRANSPORT PROTEIN 2B"/>
    <property type="match status" value="1"/>
</dbReference>
<dbReference type="Pfam" id="PF01895">
    <property type="entry name" value="PhoU"/>
    <property type="match status" value="2"/>
</dbReference>
<accession>A0ABT4D4J9</accession>
<evidence type="ECO:0000259" key="7">
    <source>
        <dbReference type="Pfam" id="PF01895"/>
    </source>
</evidence>
<evidence type="ECO:0000256" key="2">
    <source>
        <dbReference type="ARBA" id="ARBA00022475"/>
    </source>
</evidence>
<sequence length="542" mass="58705">MALEITLGILGGLGLFLYGMNLMGTGLQKAAGKKLSKIIELLTSNRFMATLVGVFVTAIIQSSSATTVMVVGFVNAGIMKLTQAIGVIMGANIGTTVTAQLVSFKFTDIAPVAVAIGMGIYLFSSNEKTKQIAEILIGFGILFIGMDFMKHAVKPLRDVPAFKNALVTFGHNPFLGILMGFGLTVVVQSSSASMGILLALASEGLIPLSSALPILYGDNIGTCVTALLSSIGASKNAKRAAIMHLSFNIIGTLLFALILNTPITYIVTKLNPTDVTRQIANAHTLFNIINVVIQFPFAMLLVKLAMKIIPEVENEEQLKTTKYLDDRILETPSIALPNTIKECLRMGKIAKKSFESSMDGFFNKSKKDLQNTFEKEKEINALEKAITEYLVTLSNKSVSVGNRTIVDDLFHTVNDIERIGDHAENIAELATIVIEKDLPFSDSSKGDLQNMFNKVLDACTYALDALKNGDTNLALDVIKLEEQVDFLEKSCRINHIRRLSTTSCNTESGIILLDIVSNMERIADHASNIARAVIDANTDKVS</sequence>
<feature type="transmembrane region" description="Helical" evidence="6">
    <location>
        <begin position="81"/>
        <end position="99"/>
    </location>
</feature>
<comment type="caution">
    <text evidence="8">The sequence shown here is derived from an EMBL/GenBank/DDBJ whole genome shotgun (WGS) entry which is preliminary data.</text>
</comment>
<keyword evidence="3 6" id="KW-0812">Transmembrane</keyword>
<name>A0ABT4D4J9_9CLOT</name>
<feature type="transmembrane region" description="Helical" evidence="6">
    <location>
        <begin position="47"/>
        <end position="75"/>
    </location>
</feature>
<dbReference type="Gene3D" id="1.20.58.220">
    <property type="entry name" value="Phosphate transport system protein phou homolog 2, domain 2"/>
    <property type="match status" value="1"/>
</dbReference>
<keyword evidence="5 6" id="KW-0472">Membrane</keyword>
<feature type="transmembrane region" description="Helical" evidence="6">
    <location>
        <begin position="279"/>
        <end position="302"/>
    </location>
</feature>
<dbReference type="SUPFAM" id="SSF109755">
    <property type="entry name" value="PhoU-like"/>
    <property type="match status" value="1"/>
</dbReference>